<evidence type="ECO:0008006" key="3">
    <source>
        <dbReference type="Google" id="ProtNLM"/>
    </source>
</evidence>
<dbReference type="Proteomes" id="UP001459714">
    <property type="component" value="Unassembled WGS sequence"/>
</dbReference>
<gene>
    <name evidence="1" type="ORF">NST17_20865</name>
</gene>
<dbReference type="RefSeq" id="WP_269919828.1">
    <property type="nucleotide sequence ID" value="NZ_JANUVP010000025.1"/>
</dbReference>
<name>A0ABU9K370_9BACI</name>
<dbReference type="EMBL" id="JBBYAK010000003">
    <property type="protein sequence ID" value="MEL3959608.1"/>
    <property type="molecule type" value="Genomic_DNA"/>
</dbReference>
<protein>
    <recommendedName>
        <fullName evidence="3">DUF3797 domain-containing protein</fullName>
    </recommendedName>
</protein>
<sequence length="53" mass="5996">MSFKFETLQIYENPCPDCTCKECCDTGTIVDLDGYEWDCFCGKTAVKIEGSEK</sequence>
<comment type="caution">
    <text evidence="1">The sequence shown here is derived from an EMBL/GenBank/DDBJ whole genome shotgun (WGS) entry which is preliminary data.</text>
</comment>
<evidence type="ECO:0000313" key="2">
    <source>
        <dbReference type="Proteomes" id="UP001459714"/>
    </source>
</evidence>
<organism evidence="1 2">
    <name type="scientific">Caldifermentibacillus hisashii</name>
    <dbReference type="NCBI Taxonomy" id="996558"/>
    <lineage>
        <taxon>Bacteria</taxon>
        <taxon>Bacillati</taxon>
        <taxon>Bacillota</taxon>
        <taxon>Bacilli</taxon>
        <taxon>Bacillales</taxon>
        <taxon>Bacillaceae</taxon>
        <taxon>Caldifermentibacillus</taxon>
    </lineage>
</organism>
<evidence type="ECO:0000313" key="1">
    <source>
        <dbReference type="EMBL" id="MEL3959608.1"/>
    </source>
</evidence>
<keyword evidence="2" id="KW-1185">Reference proteome</keyword>
<reference evidence="1 2" key="1">
    <citation type="submission" date="2024-03" db="EMBL/GenBank/DDBJ databases">
        <title>Bacilli Hybrid Assemblies.</title>
        <authorList>
            <person name="Kovac J."/>
        </authorList>
    </citation>
    <scope>NUCLEOTIDE SEQUENCE [LARGE SCALE GENOMIC DNA]</scope>
    <source>
        <strain evidence="1 2">FSL M8-0022</strain>
    </source>
</reference>
<accession>A0ABU9K370</accession>
<proteinExistence type="predicted"/>